<accession>A0A382XB55</accession>
<name>A0A382XB55_9ZZZZ</name>
<reference evidence="1" key="1">
    <citation type="submission" date="2018-05" db="EMBL/GenBank/DDBJ databases">
        <authorList>
            <person name="Lanie J.A."/>
            <person name="Ng W.-L."/>
            <person name="Kazmierczak K.M."/>
            <person name="Andrzejewski T.M."/>
            <person name="Davidsen T.M."/>
            <person name="Wayne K.J."/>
            <person name="Tettelin H."/>
            <person name="Glass J.I."/>
            <person name="Rusch D."/>
            <person name="Podicherti R."/>
            <person name="Tsui H.-C.T."/>
            <person name="Winkler M.E."/>
        </authorList>
    </citation>
    <scope>NUCLEOTIDE SEQUENCE</scope>
</reference>
<dbReference type="EMBL" id="UINC01166259">
    <property type="protein sequence ID" value="SVD68109.1"/>
    <property type="molecule type" value="Genomic_DNA"/>
</dbReference>
<gene>
    <name evidence="1" type="ORF">METZ01_LOCUS420963</name>
</gene>
<protein>
    <submittedName>
        <fullName evidence="1">Uncharacterized protein</fullName>
    </submittedName>
</protein>
<organism evidence="1">
    <name type="scientific">marine metagenome</name>
    <dbReference type="NCBI Taxonomy" id="408172"/>
    <lineage>
        <taxon>unclassified sequences</taxon>
        <taxon>metagenomes</taxon>
        <taxon>ecological metagenomes</taxon>
    </lineage>
</organism>
<sequence length="66" mass="7660">MMPEHARSRVERFWVQPSDSLWSYGLGEDNGLTDGSFIDLPRWRNVVSMVTVVNQADKVFDWESTL</sequence>
<dbReference type="AlphaFoldDB" id="A0A382XB55"/>
<evidence type="ECO:0000313" key="1">
    <source>
        <dbReference type="EMBL" id="SVD68109.1"/>
    </source>
</evidence>
<proteinExistence type="predicted"/>